<dbReference type="PANTHER" id="PTHR36456:SF1">
    <property type="entry name" value="UPF0232 PROTEIN SCO3875"/>
    <property type="match status" value="1"/>
</dbReference>
<evidence type="ECO:0000313" key="1">
    <source>
        <dbReference type="EMBL" id="HHR48546.1"/>
    </source>
</evidence>
<dbReference type="PANTHER" id="PTHR36456">
    <property type="entry name" value="UPF0232 PROTEIN SCO3875"/>
    <property type="match status" value="1"/>
</dbReference>
<accession>A0A7V6CMU6</accession>
<gene>
    <name evidence="1" type="ORF">ENV79_02745</name>
</gene>
<protein>
    <submittedName>
        <fullName evidence="1">DUF721 domain-containing protein</fullName>
    </submittedName>
</protein>
<dbReference type="Pfam" id="PF05258">
    <property type="entry name" value="DciA"/>
    <property type="match status" value="1"/>
</dbReference>
<dbReference type="AlphaFoldDB" id="A0A7V6CMU6"/>
<sequence>MNRSGEITSLKEVLPQILKKLGLWDTLREKQVIFNWKEIVGPDFPSQIKPFDLENQTLYLKVPSFEWKKELEYLKEELIEKINQKMGTQVVKKIKIFVYPS</sequence>
<name>A0A7V6CMU6_UNCW3</name>
<dbReference type="EMBL" id="DTHS01000019">
    <property type="protein sequence ID" value="HHR48546.1"/>
    <property type="molecule type" value="Genomic_DNA"/>
</dbReference>
<reference evidence="1" key="1">
    <citation type="journal article" date="2020" name="mSystems">
        <title>Genome- and Community-Level Interaction Insights into Carbon Utilization and Element Cycling Functions of Hydrothermarchaeota in Hydrothermal Sediment.</title>
        <authorList>
            <person name="Zhou Z."/>
            <person name="Liu Y."/>
            <person name="Xu W."/>
            <person name="Pan J."/>
            <person name="Luo Z.H."/>
            <person name="Li M."/>
        </authorList>
    </citation>
    <scope>NUCLEOTIDE SEQUENCE [LARGE SCALE GENOMIC DNA]</scope>
    <source>
        <strain evidence="1">SpSt-791</strain>
    </source>
</reference>
<dbReference type="InterPro" id="IPR007922">
    <property type="entry name" value="DciA-like"/>
</dbReference>
<organism evidence="1">
    <name type="scientific">candidate division WOR-3 bacterium</name>
    <dbReference type="NCBI Taxonomy" id="2052148"/>
    <lineage>
        <taxon>Bacteria</taxon>
        <taxon>Bacteria division WOR-3</taxon>
    </lineage>
</organism>
<proteinExistence type="predicted"/>
<comment type="caution">
    <text evidence="1">The sequence shown here is derived from an EMBL/GenBank/DDBJ whole genome shotgun (WGS) entry which is preliminary data.</text>
</comment>